<reference evidence="6" key="1">
    <citation type="journal article" date="2019" name="Int. J. Syst. Evol. Microbiol.">
        <title>The Global Catalogue of Microorganisms (GCM) 10K type strain sequencing project: providing services to taxonomists for standard genome sequencing and annotation.</title>
        <authorList>
            <consortium name="The Broad Institute Genomics Platform"/>
            <consortium name="The Broad Institute Genome Sequencing Center for Infectious Disease"/>
            <person name="Wu L."/>
            <person name="Ma J."/>
        </authorList>
    </citation>
    <scope>NUCLEOTIDE SEQUENCE [LARGE SCALE GENOMIC DNA]</scope>
    <source>
        <strain evidence="6">CCM 8950</strain>
    </source>
</reference>
<dbReference type="PROSITE" id="PS00041">
    <property type="entry name" value="HTH_ARAC_FAMILY_1"/>
    <property type="match status" value="1"/>
</dbReference>
<dbReference type="RefSeq" id="WP_137630197.1">
    <property type="nucleotide sequence ID" value="NZ_BJDO01000005.1"/>
</dbReference>
<dbReference type="EMBL" id="JBHSSA010000035">
    <property type="protein sequence ID" value="MFC6253740.1"/>
    <property type="molecule type" value="Genomic_DNA"/>
</dbReference>
<evidence type="ECO:0000313" key="6">
    <source>
        <dbReference type="Proteomes" id="UP001596190"/>
    </source>
</evidence>
<dbReference type="Gene3D" id="1.10.10.60">
    <property type="entry name" value="Homeodomain-like"/>
    <property type="match status" value="2"/>
</dbReference>
<keyword evidence="2" id="KW-0238">DNA-binding</keyword>
<dbReference type="Gene3D" id="2.60.120.10">
    <property type="entry name" value="Jelly Rolls"/>
    <property type="match status" value="1"/>
</dbReference>
<accession>A0ABW1T926</accession>
<dbReference type="InterPro" id="IPR018060">
    <property type="entry name" value="HTH_AraC"/>
</dbReference>
<dbReference type="Pfam" id="PF12833">
    <property type="entry name" value="HTH_18"/>
    <property type="match status" value="1"/>
</dbReference>
<protein>
    <submittedName>
        <fullName evidence="5">Helix-turn-helix domain-containing protein</fullName>
    </submittedName>
</protein>
<comment type="caution">
    <text evidence="5">The sequence shown here is derived from an EMBL/GenBank/DDBJ whole genome shotgun (WGS) entry which is preliminary data.</text>
</comment>
<gene>
    <name evidence="5" type="ORF">ACFP1H_03970</name>
</gene>
<dbReference type="PANTHER" id="PTHR43280">
    <property type="entry name" value="ARAC-FAMILY TRANSCRIPTIONAL REGULATOR"/>
    <property type="match status" value="1"/>
</dbReference>
<dbReference type="InterPro" id="IPR011051">
    <property type="entry name" value="RmlC_Cupin_sf"/>
</dbReference>
<sequence>MTNDITYSSVAQVKFDLLTYMIGNYHYSWHEQVKLIWLLKGTVEANVDGKRYTMHENDLLLVNANCGFATFALSSECIAMRLRIMPTFLLDQGIDLDHGAFALNSVKLPQHHDYDLIRQIMAQLSLGLKPDHLNHFNMNLLYFRLIGVLVNDFFDPEDTDNMSNNQPQHRQSSLSRVITYINTNYARNITLETAAAVSHYSTAYLSRIFKSEIGINFYEYLTRCRLQHTVIALGDLDTKIADIAFNNGFKEVKSFNMMFKKHFGQTPSEYRNHLSQNESAQADQFRRPLSAEQKLWVTHQLTDWAGDTAVNQLSVCNTCSYREHFVEYEALKTKVDKLKSLLNQ</sequence>
<evidence type="ECO:0000256" key="2">
    <source>
        <dbReference type="ARBA" id="ARBA00023125"/>
    </source>
</evidence>
<dbReference type="PROSITE" id="PS01124">
    <property type="entry name" value="HTH_ARAC_FAMILY_2"/>
    <property type="match status" value="1"/>
</dbReference>
<evidence type="ECO:0000259" key="4">
    <source>
        <dbReference type="PROSITE" id="PS01124"/>
    </source>
</evidence>
<name>A0ABW1T926_9LACO</name>
<dbReference type="InterPro" id="IPR014710">
    <property type="entry name" value="RmlC-like_jellyroll"/>
</dbReference>
<dbReference type="SUPFAM" id="SSF46689">
    <property type="entry name" value="Homeodomain-like"/>
    <property type="match status" value="2"/>
</dbReference>
<proteinExistence type="predicted"/>
<dbReference type="InterPro" id="IPR009057">
    <property type="entry name" value="Homeodomain-like_sf"/>
</dbReference>
<evidence type="ECO:0000313" key="5">
    <source>
        <dbReference type="EMBL" id="MFC6253740.1"/>
    </source>
</evidence>
<dbReference type="InterPro" id="IPR018062">
    <property type="entry name" value="HTH_AraC-typ_CS"/>
</dbReference>
<keyword evidence="6" id="KW-1185">Reference proteome</keyword>
<keyword evidence="3" id="KW-0804">Transcription</keyword>
<dbReference type="SUPFAM" id="SSF51182">
    <property type="entry name" value="RmlC-like cupins"/>
    <property type="match status" value="1"/>
</dbReference>
<keyword evidence="1" id="KW-0805">Transcription regulation</keyword>
<dbReference type="Proteomes" id="UP001596190">
    <property type="component" value="Unassembled WGS sequence"/>
</dbReference>
<feature type="domain" description="HTH araC/xylS-type" evidence="4">
    <location>
        <begin position="175"/>
        <end position="273"/>
    </location>
</feature>
<organism evidence="5 6">
    <name type="scientific">Secundilactobacillus hailunensis</name>
    <dbReference type="NCBI Taxonomy" id="2559923"/>
    <lineage>
        <taxon>Bacteria</taxon>
        <taxon>Bacillati</taxon>
        <taxon>Bacillota</taxon>
        <taxon>Bacilli</taxon>
        <taxon>Lactobacillales</taxon>
        <taxon>Lactobacillaceae</taxon>
        <taxon>Secundilactobacillus</taxon>
    </lineage>
</organism>
<evidence type="ECO:0000256" key="3">
    <source>
        <dbReference type="ARBA" id="ARBA00023163"/>
    </source>
</evidence>
<dbReference type="InterPro" id="IPR020449">
    <property type="entry name" value="Tscrpt_reg_AraC-type_HTH"/>
</dbReference>
<dbReference type="PRINTS" id="PR00032">
    <property type="entry name" value="HTHARAC"/>
</dbReference>
<dbReference type="SMART" id="SM00342">
    <property type="entry name" value="HTH_ARAC"/>
    <property type="match status" value="1"/>
</dbReference>
<evidence type="ECO:0000256" key="1">
    <source>
        <dbReference type="ARBA" id="ARBA00023015"/>
    </source>
</evidence>
<dbReference type="PANTHER" id="PTHR43280:SF2">
    <property type="entry name" value="HTH-TYPE TRANSCRIPTIONAL REGULATOR EXSA"/>
    <property type="match status" value="1"/>
</dbReference>